<protein>
    <recommendedName>
        <fullName evidence="1">MULE transposase domain-containing protein</fullName>
    </recommendedName>
</protein>
<feature type="domain" description="MULE transposase" evidence="1">
    <location>
        <begin position="88"/>
        <end position="136"/>
    </location>
</feature>
<gene>
    <name evidence="2" type="ORF">VFH_VI057600</name>
</gene>
<organism evidence="2 3">
    <name type="scientific">Vicia faba</name>
    <name type="common">Broad bean</name>
    <name type="synonym">Faba vulgaris</name>
    <dbReference type="NCBI Taxonomy" id="3906"/>
    <lineage>
        <taxon>Eukaryota</taxon>
        <taxon>Viridiplantae</taxon>
        <taxon>Streptophyta</taxon>
        <taxon>Embryophyta</taxon>
        <taxon>Tracheophyta</taxon>
        <taxon>Spermatophyta</taxon>
        <taxon>Magnoliopsida</taxon>
        <taxon>eudicotyledons</taxon>
        <taxon>Gunneridae</taxon>
        <taxon>Pentapetalae</taxon>
        <taxon>rosids</taxon>
        <taxon>fabids</taxon>
        <taxon>Fabales</taxon>
        <taxon>Fabaceae</taxon>
        <taxon>Papilionoideae</taxon>
        <taxon>50 kb inversion clade</taxon>
        <taxon>NPAAA clade</taxon>
        <taxon>Hologalegina</taxon>
        <taxon>IRL clade</taxon>
        <taxon>Fabeae</taxon>
        <taxon>Vicia</taxon>
    </lineage>
</organism>
<dbReference type="Pfam" id="PF10551">
    <property type="entry name" value="MULE"/>
    <property type="match status" value="1"/>
</dbReference>
<accession>A0AAV1B321</accession>
<sequence length="139" mass="15680">MGYMVAQKGGCNDVGFTKKDLYNYFDKKMCDVIKDGDVVAALDYLKVKSSTNSMLYTEYSINSDGRLELLFGEGGSSRSDYLCFGNALVFDTTYKNNKYNYLLVIFSGCNHHSHTVIFGAALVSDETIETHKWLLRCFL</sequence>
<proteinExistence type="predicted"/>
<evidence type="ECO:0000259" key="1">
    <source>
        <dbReference type="Pfam" id="PF10551"/>
    </source>
</evidence>
<dbReference type="PANTHER" id="PTHR47718">
    <property type="entry name" value="OS01G0519700 PROTEIN"/>
    <property type="match status" value="1"/>
</dbReference>
<dbReference type="Proteomes" id="UP001157006">
    <property type="component" value="Chromosome 6"/>
</dbReference>
<evidence type="ECO:0000313" key="3">
    <source>
        <dbReference type="Proteomes" id="UP001157006"/>
    </source>
</evidence>
<reference evidence="2 3" key="1">
    <citation type="submission" date="2023-01" db="EMBL/GenBank/DDBJ databases">
        <authorList>
            <person name="Kreplak J."/>
        </authorList>
    </citation>
    <scope>NUCLEOTIDE SEQUENCE [LARGE SCALE GENOMIC DNA]</scope>
</reference>
<evidence type="ECO:0000313" key="2">
    <source>
        <dbReference type="EMBL" id="CAI8617041.1"/>
    </source>
</evidence>
<dbReference type="EMBL" id="OX451741">
    <property type="protein sequence ID" value="CAI8617041.1"/>
    <property type="molecule type" value="Genomic_DNA"/>
</dbReference>
<dbReference type="AlphaFoldDB" id="A0AAV1B321"/>
<keyword evidence="3" id="KW-1185">Reference proteome</keyword>
<dbReference type="PANTHER" id="PTHR47718:SF15">
    <property type="entry name" value="PROTEIN FAR1-RELATED SEQUENCE 5-LIKE"/>
    <property type="match status" value="1"/>
</dbReference>
<name>A0AAV1B321_VICFA</name>
<dbReference type="InterPro" id="IPR018289">
    <property type="entry name" value="MULE_transposase_dom"/>
</dbReference>